<name>A0A481YR76_9VIRU</name>
<sequence>MKQSQIQDFNFSDITHEIFNLKDILCHVLNFCTIDILFELRKVNNIFYKTLPFEDFYLDTIKLSLFFKAGYKIEDLLNFDRKKMLQRMFNKDSLKNLVYLDRFYEKYQIHCKFTNIINLDGSTRQKIFDIYFNESLYVEILKYLDFDLECRIPKRKMKNENNNILKDLMNNNWIIGVENVEENNILKDLIDNNWTMDVDDVIDFHINLDPIKDQVRILKYIQSINLTFEFLDFIIENKYILEFNNTIFKYIIYNLKYKDLKLYFNKYKIPISITFECFKHINYLNYEKLNLIFEKCNIINLEDLQNKIKDKINDECKVL</sequence>
<gene>
    <name evidence="1" type="ORF">LCDPAC02_01450</name>
</gene>
<dbReference type="EMBL" id="MK500300">
    <property type="protein sequence ID" value="QBK84946.1"/>
    <property type="molecule type" value="Genomic_DNA"/>
</dbReference>
<protein>
    <submittedName>
        <fullName evidence="1">Uncharacterized protein</fullName>
    </submittedName>
</protein>
<organism evidence="1">
    <name type="scientific">Pithovirus LCDPAC02</name>
    <dbReference type="NCBI Taxonomy" id="2506601"/>
    <lineage>
        <taxon>Viruses</taxon>
        <taxon>Pithoviruses</taxon>
    </lineage>
</organism>
<evidence type="ECO:0000313" key="1">
    <source>
        <dbReference type="EMBL" id="QBK84946.1"/>
    </source>
</evidence>
<reference evidence="1" key="1">
    <citation type="journal article" date="2019" name="MBio">
        <title>Virus Genomes from Deep Sea Sediments Expand the Ocean Megavirome and Support Independent Origins of Viral Gigantism.</title>
        <authorList>
            <person name="Backstrom D."/>
            <person name="Yutin N."/>
            <person name="Jorgensen S.L."/>
            <person name="Dharamshi J."/>
            <person name="Homa F."/>
            <person name="Zaremba-Niedwiedzka K."/>
            <person name="Spang A."/>
            <person name="Wolf Y.I."/>
            <person name="Koonin E.V."/>
            <person name="Ettema T.J."/>
        </authorList>
    </citation>
    <scope>NUCLEOTIDE SEQUENCE</scope>
</reference>
<proteinExistence type="predicted"/>
<accession>A0A481YR76</accession>